<evidence type="ECO:0000256" key="5">
    <source>
        <dbReference type="ARBA" id="ARBA00024867"/>
    </source>
</evidence>
<dbReference type="SMART" id="SM00448">
    <property type="entry name" value="REC"/>
    <property type="match status" value="1"/>
</dbReference>
<evidence type="ECO:0000259" key="8">
    <source>
        <dbReference type="PROSITE" id="PS50110"/>
    </source>
</evidence>
<dbReference type="Gene3D" id="3.40.50.2300">
    <property type="match status" value="1"/>
</dbReference>
<feature type="modified residue" description="4-aspartylphosphate" evidence="6">
    <location>
        <position position="55"/>
    </location>
</feature>
<dbReference type="PANTHER" id="PTHR43280">
    <property type="entry name" value="ARAC-FAMILY TRANSCRIPTIONAL REGULATOR"/>
    <property type="match status" value="1"/>
</dbReference>
<keyword evidence="4" id="KW-0804">Transcription</keyword>
<dbReference type="InterPro" id="IPR020449">
    <property type="entry name" value="Tscrpt_reg_AraC-type_HTH"/>
</dbReference>
<reference evidence="9 10" key="1">
    <citation type="submission" date="2016-12" db="EMBL/GenBank/DDBJ databases">
        <authorList>
            <person name="Song W.-J."/>
            <person name="Kurnit D.M."/>
        </authorList>
    </citation>
    <scope>NUCLEOTIDE SEQUENCE [LARGE SCALE GENOMIC DNA]</scope>
    <source>
        <strain evidence="9 10">DSM 12503</strain>
    </source>
</reference>
<dbReference type="SUPFAM" id="SSF52172">
    <property type="entry name" value="CheY-like"/>
    <property type="match status" value="1"/>
</dbReference>
<dbReference type="Proteomes" id="UP000184612">
    <property type="component" value="Unassembled WGS sequence"/>
</dbReference>
<dbReference type="GO" id="GO:0000160">
    <property type="term" value="P:phosphorelay signal transduction system"/>
    <property type="evidence" value="ECO:0007669"/>
    <property type="project" value="InterPro"/>
</dbReference>
<dbReference type="RefSeq" id="WP_073590158.1">
    <property type="nucleotide sequence ID" value="NZ_FRFD01000010.1"/>
</dbReference>
<dbReference type="CDD" id="cd17536">
    <property type="entry name" value="REC_YesN-like"/>
    <property type="match status" value="1"/>
</dbReference>
<dbReference type="InterPro" id="IPR011006">
    <property type="entry name" value="CheY-like_superfamily"/>
</dbReference>
<evidence type="ECO:0000256" key="1">
    <source>
        <dbReference type="ARBA" id="ARBA00018672"/>
    </source>
</evidence>
<keyword evidence="2" id="KW-0805">Transcription regulation</keyword>
<evidence type="ECO:0000256" key="2">
    <source>
        <dbReference type="ARBA" id="ARBA00023015"/>
    </source>
</evidence>
<dbReference type="PANTHER" id="PTHR43280:SF30">
    <property type="entry name" value="MMSAB OPERON REGULATORY PROTEIN"/>
    <property type="match status" value="1"/>
</dbReference>
<dbReference type="SUPFAM" id="SSF46689">
    <property type="entry name" value="Homeodomain-like"/>
    <property type="match status" value="2"/>
</dbReference>
<sequence>MFQVMLVDDETIILSGIKFLIDWEQEDCTIMHTAKNGSDALEKIRNRQPDIVLCDIKMPVMDGIELLKAVTKEFPSIVFIMLTNFQEFDLARETLRLRAADYLLKAQLEPATLIKSLNMAKEECRKRSQLKKADTLSNYYNLKQKEILDNAFLKILFESEDSSFMKAAKVLNDNHMLTGYSYFYIPLDLSGMPEGSFSSQKDKKKIHAWIKELTKQISEQIFVHHLFINTGQTDCIILYLWGLNKDSKENFSLFQNKLSTTVSKIVQARCIVYPTQVYFGENQLIACREELMYLIEIYYLGKELEPVNAARPVFEPLGLLGIGDRLTTELNAKNIAGVLLLLDKASERIQNVVHQKSQAVWLCSELYRSLAKSLNMSNSAAEDYQEINSLMTRKQVLLWIDKLKNSIREMLYQNPGMKSRPVEMAKQYIKEHIDEHINLQEVAEYAAISPAYFSSLFKKQSGQSFVDYVNKAKVERACSLIREGNYRINEIAYKLSFENAYYFTRVFRKFTGTTPREYQREVCDKKTEWDQPLF</sequence>
<dbReference type="PROSITE" id="PS50110">
    <property type="entry name" value="RESPONSE_REGULATORY"/>
    <property type="match status" value="1"/>
</dbReference>
<dbReference type="Pfam" id="PF12833">
    <property type="entry name" value="HTH_18"/>
    <property type="match status" value="1"/>
</dbReference>
<gene>
    <name evidence="9" type="ORF">SAMN02745217_03517</name>
</gene>
<accession>A0A1M7YHJ6</accession>
<keyword evidence="10" id="KW-1185">Reference proteome</keyword>
<dbReference type="Gene3D" id="1.10.10.60">
    <property type="entry name" value="Homeodomain-like"/>
    <property type="match status" value="2"/>
</dbReference>
<proteinExistence type="predicted"/>
<evidence type="ECO:0000313" key="10">
    <source>
        <dbReference type="Proteomes" id="UP000184612"/>
    </source>
</evidence>
<dbReference type="InterPro" id="IPR001789">
    <property type="entry name" value="Sig_transdc_resp-reg_receiver"/>
</dbReference>
<dbReference type="EMBL" id="FRFD01000010">
    <property type="protein sequence ID" value="SHO52124.1"/>
    <property type="molecule type" value="Genomic_DNA"/>
</dbReference>
<dbReference type="SMART" id="SM00342">
    <property type="entry name" value="HTH_ARAC"/>
    <property type="match status" value="1"/>
</dbReference>
<evidence type="ECO:0000256" key="3">
    <source>
        <dbReference type="ARBA" id="ARBA00023125"/>
    </source>
</evidence>
<dbReference type="GO" id="GO:0003700">
    <property type="term" value="F:DNA-binding transcription factor activity"/>
    <property type="evidence" value="ECO:0007669"/>
    <property type="project" value="InterPro"/>
</dbReference>
<dbReference type="InterPro" id="IPR009057">
    <property type="entry name" value="Homeodomain-like_sf"/>
</dbReference>
<comment type="function">
    <text evidence="5">May play the central regulatory role in sporulation. It may be an element of the effector pathway responsible for the activation of sporulation genes in response to nutritional stress. Spo0A may act in concert with spo0H (a sigma factor) to control the expression of some genes that are critical to the sporulation process.</text>
</comment>
<dbReference type="PRINTS" id="PR00032">
    <property type="entry name" value="HTHARAC"/>
</dbReference>
<dbReference type="AlphaFoldDB" id="A0A1M7YHJ6"/>
<feature type="domain" description="HTH araC/xylS-type" evidence="7">
    <location>
        <begin position="423"/>
        <end position="521"/>
    </location>
</feature>
<organism evidence="9 10">
    <name type="scientific">Anaerocolumna xylanovorans DSM 12503</name>
    <dbReference type="NCBI Taxonomy" id="1121345"/>
    <lineage>
        <taxon>Bacteria</taxon>
        <taxon>Bacillati</taxon>
        <taxon>Bacillota</taxon>
        <taxon>Clostridia</taxon>
        <taxon>Lachnospirales</taxon>
        <taxon>Lachnospiraceae</taxon>
        <taxon>Anaerocolumna</taxon>
    </lineage>
</organism>
<evidence type="ECO:0000259" key="7">
    <source>
        <dbReference type="PROSITE" id="PS01124"/>
    </source>
</evidence>
<evidence type="ECO:0000256" key="4">
    <source>
        <dbReference type="ARBA" id="ARBA00023163"/>
    </source>
</evidence>
<dbReference type="STRING" id="1121345.SAMN02745217_03517"/>
<evidence type="ECO:0000256" key="6">
    <source>
        <dbReference type="PROSITE-ProRule" id="PRU00169"/>
    </source>
</evidence>
<dbReference type="InterPro" id="IPR018060">
    <property type="entry name" value="HTH_AraC"/>
</dbReference>
<dbReference type="GO" id="GO:0043565">
    <property type="term" value="F:sequence-specific DNA binding"/>
    <property type="evidence" value="ECO:0007669"/>
    <property type="project" value="InterPro"/>
</dbReference>
<keyword evidence="3" id="KW-0238">DNA-binding</keyword>
<dbReference type="PROSITE" id="PS01124">
    <property type="entry name" value="HTH_ARAC_FAMILY_2"/>
    <property type="match status" value="1"/>
</dbReference>
<dbReference type="OrthoDB" id="9794370at2"/>
<protein>
    <recommendedName>
        <fullName evidence="1">Stage 0 sporulation protein A homolog</fullName>
    </recommendedName>
</protein>
<evidence type="ECO:0000313" key="9">
    <source>
        <dbReference type="EMBL" id="SHO52124.1"/>
    </source>
</evidence>
<name>A0A1M7YHJ6_9FIRM</name>
<feature type="domain" description="Response regulatory" evidence="8">
    <location>
        <begin position="3"/>
        <end position="120"/>
    </location>
</feature>
<keyword evidence="6" id="KW-0597">Phosphoprotein</keyword>
<dbReference type="Pfam" id="PF00072">
    <property type="entry name" value="Response_reg"/>
    <property type="match status" value="1"/>
</dbReference>